<gene>
    <name evidence="2" type="ORF">DSM107014_14690</name>
</gene>
<accession>A0A941JVI8</accession>
<keyword evidence="1" id="KW-1133">Transmembrane helix</keyword>
<dbReference type="InterPro" id="IPR025480">
    <property type="entry name" value="DUF4330"/>
</dbReference>
<feature type="transmembrane region" description="Helical" evidence="1">
    <location>
        <begin position="16"/>
        <end position="35"/>
    </location>
</feature>
<reference evidence="2" key="1">
    <citation type="submission" date="2021-02" db="EMBL/GenBank/DDBJ databases">
        <title>Metagenome analyses of Stigonema ocellatum DSM 106950, Chlorogloea purpurea SAG 13.99 and Gomphosphaeria aponina DSM 107014.</title>
        <authorList>
            <person name="Marter P."/>
            <person name="Huang S."/>
        </authorList>
    </citation>
    <scope>NUCLEOTIDE SEQUENCE</scope>
    <source>
        <strain evidence="2">JP213</strain>
    </source>
</reference>
<proteinExistence type="predicted"/>
<dbReference type="Pfam" id="PF14221">
    <property type="entry name" value="DUF4330"/>
    <property type="match status" value="1"/>
</dbReference>
<sequence>MKILDSKGRLFGKVSVLDLGAGCVILLVLIGIFIVPGPRGSVAQVGSSSTQALEIDLLVRGLSVRNPQTFLQELQENNKTDIIIRNQPAGQVEIKSTQELPRTIPVPQPNGTVIALSDPRPEAIYSTDMIITLVGEGQVTDKGAVLANQKVKIGTSVELDGPNYNFRGSIIDVR</sequence>
<dbReference type="EMBL" id="JADQBC010000109">
    <property type="protein sequence ID" value="MBR8829120.1"/>
    <property type="molecule type" value="Genomic_DNA"/>
</dbReference>
<organism evidence="2 3">
    <name type="scientific">Gomphosphaeria aponina SAG 52.96 = DSM 107014</name>
    <dbReference type="NCBI Taxonomy" id="1521640"/>
    <lineage>
        <taxon>Bacteria</taxon>
        <taxon>Bacillati</taxon>
        <taxon>Cyanobacteriota</taxon>
        <taxon>Cyanophyceae</taxon>
        <taxon>Oscillatoriophycideae</taxon>
        <taxon>Chroococcales</taxon>
        <taxon>Gomphosphaeriaceae</taxon>
        <taxon>Gomphosphaeria</taxon>
    </lineage>
</organism>
<keyword evidence="1" id="KW-0472">Membrane</keyword>
<protein>
    <submittedName>
        <fullName evidence="2">DUF4330 domain-containing protein</fullName>
    </submittedName>
</protein>
<keyword evidence="1" id="KW-0812">Transmembrane</keyword>
<name>A0A941JVI8_9CHRO</name>
<evidence type="ECO:0000313" key="2">
    <source>
        <dbReference type="EMBL" id="MBR8829120.1"/>
    </source>
</evidence>
<dbReference type="AlphaFoldDB" id="A0A941JVI8"/>
<evidence type="ECO:0000256" key="1">
    <source>
        <dbReference type="SAM" id="Phobius"/>
    </source>
</evidence>
<dbReference type="Proteomes" id="UP000767446">
    <property type="component" value="Unassembled WGS sequence"/>
</dbReference>
<comment type="caution">
    <text evidence="2">The sequence shown here is derived from an EMBL/GenBank/DDBJ whole genome shotgun (WGS) entry which is preliminary data.</text>
</comment>
<evidence type="ECO:0000313" key="3">
    <source>
        <dbReference type="Proteomes" id="UP000767446"/>
    </source>
</evidence>